<feature type="compositionally biased region" description="Basic residues" evidence="1">
    <location>
        <begin position="1"/>
        <end position="12"/>
    </location>
</feature>
<reference evidence="2" key="1">
    <citation type="submission" date="2024-06" db="EMBL/GenBank/DDBJ databases">
        <authorList>
            <person name="Yang R."/>
        </authorList>
    </citation>
    <scope>NUCLEOTIDE SEQUENCE</scope>
</reference>
<name>A0AB39AJA8_9CAUD</name>
<evidence type="ECO:0000313" key="2">
    <source>
        <dbReference type="EMBL" id="XDG30832.1"/>
    </source>
</evidence>
<protein>
    <submittedName>
        <fullName evidence="2">Portal protein</fullName>
    </submittedName>
</protein>
<feature type="compositionally biased region" description="Polar residues" evidence="1">
    <location>
        <begin position="497"/>
        <end position="508"/>
    </location>
</feature>
<accession>A0AB39AJA8</accession>
<dbReference type="EMBL" id="PP934186">
    <property type="protein sequence ID" value="XDG30832.1"/>
    <property type="molecule type" value="Genomic_DNA"/>
</dbReference>
<dbReference type="InterPro" id="IPR009279">
    <property type="entry name" value="Portal_Mu"/>
</dbReference>
<organism evidence="2">
    <name type="scientific">Vibrio phage P018-4</name>
    <dbReference type="NCBI Taxonomy" id="3229728"/>
    <lineage>
        <taxon>Viruses</taxon>
        <taxon>Duplodnaviria</taxon>
        <taxon>Heunggongvirae</taxon>
        <taxon>Uroviricota</taxon>
        <taxon>Caudoviricetes</taxon>
    </lineage>
</organism>
<feature type="region of interest" description="Disordered" evidence="1">
    <location>
        <begin position="485"/>
        <end position="508"/>
    </location>
</feature>
<feature type="compositionally biased region" description="Basic and acidic residues" evidence="1">
    <location>
        <begin position="13"/>
        <end position="24"/>
    </location>
</feature>
<sequence>MATWKSRRKQKHEAKQKALLEKASSEAPAPRLRLGEIGTTGLAAIQDYIELIMPYELADFERRMRTFDKMALNSAVSTALDFNYILVEKAFSNFKVLPKNALDKQSIEAAKFVEYNLRNMKGQTLRQSVRNIISFKKYGFSLIEKTFENIQYGEYSGKYPYKIKKLAFRPQQSLDRSIPFKFSEDGRDLVHARQNTAFFRENDGFTPMPQQGYYKEIPRNKFMLFGYNSTDSNPFGESPLIGCFRDVKEMDIINEYQTVGVTRDMGGMLVFGIPSEILNKAAADPTGLEAMSIQRLEEQGALCHAGEQTSMILPREVLEGTNNMDAYTMKLQGVDGGGKMYSTSDILKDKQKAIFDRFGAGAMILGEGGGSYALIEGKNTIHSHYIERDINIILEVFNNDLIPQLLALNGIHLPDELMPELVAGEIEPVSLDEMSKAAQRLGSVGLLPVSAPIFLNELYEKHGFKYRLDEELSPEELSNMMSDYTSRAGEGKGTSGTGDTQAAQGGNLNMENKSFTDVRVDAKGIYNMSKDGKRTYINLDDLPEELREGFNIKG</sequence>
<evidence type="ECO:0000256" key="1">
    <source>
        <dbReference type="SAM" id="MobiDB-lite"/>
    </source>
</evidence>
<proteinExistence type="predicted"/>
<dbReference type="Pfam" id="PF06074">
    <property type="entry name" value="Portal_Mu"/>
    <property type="match status" value="1"/>
</dbReference>
<feature type="region of interest" description="Disordered" evidence="1">
    <location>
        <begin position="1"/>
        <end position="24"/>
    </location>
</feature>